<evidence type="ECO:0000313" key="1">
    <source>
        <dbReference type="EMBL" id="EQB47750.1"/>
    </source>
</evidence>
<proteinExistence type="predicted"/>
<dbReference type="Proteomes" id="UP000015530">
    <property type="component" value="Unassembled WGS sequence"/>
</dbReference>
<dbReference type="HOGENOM" id="CLU_3431983_0_0_1"/>
<dbReference type="AlphaFoldDB" id="T0LHU6"/>
<comment type="caution">
    <text evidence="1">The sequence shown here is derived from an EMBL/GenBank/DDBJ whole genome shotgun (WGS) entry which is preliminary data.</text>
</comment>
<sequence length="17" mass="1896">MRPKIYISSDLCVSNVA</sequence>
<reference evidence="2" key="1">
    <citation type="journal article" date="2013" name="Mol. Plant Microbe Interact.">
        <title>Global aspects of pacC regulation of pathogenicity genes in Colletotrichum gloeosporioides as revealed by transcriptome analysis.</title>
        <authorList>
            <person name="Alkan N."/>
            <person name="Meng X."/>
            <person name="Friedlander G."/>
            <person name="Reuveni E."/>
            <person name="Sukno S."/>
            <person name="Sherman A."/>
            <person name="Thon M."/>
            <person name="Fluhr R."/>
            <person name="Prusky D."/>
        </authorList>
    </citation>
    <scope>NUCLEOTIDE SEQUENCE [LARGE SCALE GENOMIC DNA]</scope>
    <source>
        <strain evidence="2">Cg-14</strain>
    </source>
</reference>
<protein>
    <submittedName>
        <fullName evidence="1">Uncharacterized protein</fullName>
    </submittedName>
</protein>
<evidence type="ECO:0000313" key="2">
    <source>
        <dbReference type="Proteomes" id="UP000015530"/>
    </source>
</evidence>
<dbReference type="EMBL" id="AMYD01002837">
    <property type="protein sequence ID" value="EQB47750.1"/>
    <property type="molecule type" value="Genomic_DNA"/>
</dbReference>
<name>T0LHU6_COLGC</name>
<organism evidence="1 2">
    <name type="scientific">Colletotrichum gloeosporioides (strain Cg-14)</name>
    <name type="common">Anthracnose fungus</name>
    <name type="synonym">Glomerella cingulata</name>
    <dbReference type="NCBI Taxonomy" id="1237896"/>
    <lineage>
        <taxon>Eukaryota</taxon>
        <taxon>Fungi</taxon>
        <taxon>Dikarya</taxon>
        <taxon>Ascomycota</taxon>
        <taxon>Pezizomycotina</taxon>
        <taxon>Sordariomycetes</taxon>
        <taxon>Hypocreomycetidae</taxon>
        <taxon>Glomerellales</taxon>
        <taxon>Glomerellaceae</taxon>
        <taxon>Colletotrichum</taxon>
        <taxon>Colletotrichum gloeosporioides species complex</taxon>
    </lineage>
</organism>
<gene>
    <name evidence="1" type="ORF">CGLO_13080</name>
</gene>
<accession>T0LHU6</accession>